<dbReference type="AlphaFoldDB" id="A0A974A1T8"/>
<sequence length="84" mass="9544">MPVRGTDLSTFEFEEVVTSVEERFMRVYNAAKVGNAKVESQMEHERVSTGWWLVIQHLGLALWIGTDKPAIETGDVVRIRISKP</sequence>
<dbReference type="RefSeq" id="WP_166204388.1">
    <property type="nucleotide sequence ID" value="NZ_CP088285.1"/>
</dbReference>
<proteinExistence type="predicted"/>
<name>A0A974A1T8_9BRAD</name>
<gene>
    <name evidence="1" type="ORF">HAP48_018820</name>
</gene>
<reference evidence="1" key="1">
    <citation type="submission" date="2020-06" db="EMBL/GenBank/DDBJ databases">
        <title>Whole Genome Sequence of Bradyrhizobium sp. Strain 1S1.</title>
        <authorList>
            <person name="Bromfield E.S.P."/>
            <person name="Cloutier S."/>
        </authorList>
    </citation>
    <scope>NUCLEOTIDE SEQUENCE [LARGE SCALE GENOMIC DNA]</scope>
    <source>
        <strain evidence="1">1S1</strain>
    </source>
</reference>
<protein>
    <submittedName>
        <fullName evidence="1">Uncharacterized protein</fullName>
    </submittedName>
</protein>
<comment type="caution">
    <text evidence="1">The sequence shown here is derived from an EMBL/GenBank/DDBJ whole genome shotgun (WGS) entry which is preliminary data.</text>
</comment>
<organism evidence="1">
    <name type="scientific">Bradyrhizobium septentrionale</name>
    <dbReference type="NCBI Taxonomy" id="1404411"/>
    <lineage>
        <taxon>Bacteria</taxon>
        <taxon>Pseudomonadati</taxon>
        <taxon>Pseudomonadota</taxon>
        <taxon>Alphaproteobacteria</taxon>
        <taxon>Hyphomicrobiales</taxon>
        <taxon>Nitrobacteraceae</taxon>
        <taxon>Bradyrhizobium</taxon>
    </lineage>
</organism>
<evidence type="ECO:0000313" key="1">
    <source>
        <dbReference type="EMBL" id="NVI44967.1"/>
    </source>
</evidence>
<dbReference type="EMBL" id="JAAOLE020000001">
    <property type="protein sequence ID" value="NVI44967.1"/>
    <property type="molecule type" value="Genomic_DNA"/>
</dbReference>
<accession>A0A974A1T8</accession>